<dbReference type="FunFam" id="3.40.50.10140:FF:000007">
    <property type="entry name" value="Disease resistance protein (TIR-NBS-LRR class)"/>
    <property type="match status" value="1"/>
</dbReference>
<evidence type="ECO:0000256" key="6">
    <source>
        <dbReference type="ARBA" id="ARBA00023027"/>
    </source>
</evidence>
<dbReference type="GO" id="GO:0061809">
    <property type="term" value="F:NAD+ nucleosidase activity, cyclic ADP-ribose generating"/>
    <property type="evidence" value="ECO:0007669"/>
    <property type="project" value="UniProtKB-EC"/>
</dbReference>
<name>A0A438E156_VITVI</name>
<keyword evidence="4" id="KW-0963">Cytoplasm</keyword>
<dbReference type="InterPro" id="IPR035897">
    <property type="entry name" value="Toll_tir_struct_dom_sf"/>
</dbReference>
<evidence type="ECO:0000313" key="12">
    <source>
        <dbReference type="Proteomes" id="UP000288805"/>
    </source>
</evidence>
<comment type="similarity">
    <text evidence="9">Belongs to the disease resistance TIR-NB-LRR family.</text>
</comment>
<keyword evidence="7" id="KW-0539">Nucleus</keyword>
<evidence type="ECO:0000256" key="5">
    <source>
        <dbReference type="ARBA" id="ARBA00022801"/>
    </source>
</evidence>
<dbReference type="EC" id="3.2.2.6" evidence="3"/>
<reference evidence="11 12" key="1">
    <citation type="journal article" date="2018" name="PLoS Genet.">
        <title>Population sequencing reveals clonal diversity and ancestral inbreeding in the grapevine cultivar Chardonnay.</title>
        <authorList>
            <person name="Roach M.J."/>
            <person name="Johnson D.L."/>
            <person name="Bohlmann J."/>
            <person name="van Vuuren H.J."/>
            <person name="Jones S.J."/>
            <person name="Pretorius I.S."/>
            <person name="Schmidt S.A."/>
            <person name="Borneman A.R."/>
        </authorList>
    </citation>
    <scope>NUCLEOTIDE SEQUENCE [LARGE SCALE GENOMIC DNA]</scope>
    <source>
        <strain evidence="12">cv. Chardonnay</strain>
        <tissue evidence="11">Leaf</tissue>
    </source>
</reference>
<accession>A0A438E156</accession>
<dbReference type="InterPro" id="IPR000157">
    <property type="entry name" value="TIR_dom"/>
</dbReference>
<feature type="domain" description="TIR" evidence="10">
    <location>
        <begin position="65"/>
        <end position="202"/>
    </location>
</feature>
<dbReference type="AlphaFoldDB" id="A0A438E156"/>
<dbReference type="GO" id="GO:0050832">
    <property type="term" value="P:defense response to fungus"/>
    <property type="evidence" value="ECO:0007669"/>
    <property type="project" value="UniProtKB-ARBA"/>
</dbReference>
<organism evidence="11 12">
    <name type="scientific">Vitis vinifera</name>
    <name type="common">Grape</name>
    <dbReference type="NCBI Taxonomy" id="29760"/>
    <lineage>
        <taxon>Eukaryota</taxon>
        <taxon>Viridiplantae</taxon>
        <taxon>Streptophyta</taxon>
        <taxon>Embryophyta</taxon>
        <taxon>Tracheophyta</taxon>
        <taxon>Spermatophyta</taxon>
        <taxon>Magnoliopsida</taxon>
        <taxon>eudicotyledons</taxon>
        <taxon>Gunneridae</taxon>
        <taxon>Pentapetalae</taxon>
        <taxon>rosids</taxon>
        <taxon>Vitales</taxon>
        <taxon>Vitaceae</taxon>
        <taxon>Viteae</taxon>
        <taxon>Vitis</taxon>
    </lineage>
</organism>
<dbReference type="Pfam" id="PF01582">
    <property type="entry name" value="TIR"/>
    <property type="match status" value="1"/>
</dbReference>
<dbReference type="GO" id="GO:0043068">
    <property type="term" value="P:positive regulation of programmed cell death"/>
    <property type="evidence" value="ECO:0007669"/>
    <property type="project" value="UniProtKB-ARBA"/>
</dbReference>
<dbReference type="GO" id="GO:0007165">
    <property type="term" value="P:signal transduction"/>
    <property type="evidence" value="ECO:0007669"/>
    <property type="project" value="InterPro"/>
</dbReference>
<protein>
    <recommendedName>
        <fullName evidence="3">ADP-ribosyl cyclase/cyclic ADP-ribose hydrolase</fullName>
        <ecNumber evidence="3">3.2.2.6</ecNumber>
    </recommendedName>
</protein>
<evidence type="ECO:0000313" key="11">
    <source>
        <dbReference type="EMBL" id="RVW41433.1"/>
    </source>
</evidence>
<evidence type="ECO:0000256" key="1">
    <source>
        <dbReference type="ARBA" id="ARBA00004123"/>
    </source>
</evidence>
<evidence type="ECO:0000256" key="4">
    <source>
        <dbReference type="ARBA" id="ARBA00022490"/>
    </source>
</evidence>
<dbReference type="PANTHER" id="PTHR32009:SF39">
    <property type="entry name" value="TIR DOMAIN-CONTAINING PROTEIN"/>
    <property type="match status" value="1"/>
</dbReference>
<evidence type="ECO:0000256" key="3">
    <source>
        <dbReference type="ARBA" id="ARBA00011982"/>
    </source>
</evidence>
<proteinExistence type="inferred from homology"/>
<evidence type="ECO:0000259" key="10">
    <source>
        <dbReference type="PROSITE" id="PS50104"/>
    </source>
</evidence>
<comment type="subcellular location">
    <subcellularLocation>
        <location evidence="2">Cytoplasm</location>
    </subcellularLocation>
    <subcellularLocation>
        <location evidence="1">Nucleus</location>
    </subcellularLocation>
</comment>
<dbReference type="Proteomes" id="UP000288805">
    <property type="component" value="Unassembled WGS sequence"/>
</dbReference>
<evidence type="ECO:0000256" key="2">
    <source>
        <dbReference type="ARBA" id="ARBA00004496"/>
    </source>
</evidence>
<dbReference type="EMBL" id="QGNW01001437">
    <property type="protein sequence ID" value="RVW41433.1"/>
    <property type="molecule type" value="Genomic_DNA"/>
</dbReference>
<dbReference type="SUPFAM" id="SSF52200">
    <property type="entry name" value="Toll/Interleukin receptor TIR domain"/>
    <property type="match status" value="1"/>
</dbReference>
<sequence>MPVSFSASVPTYRVFSFPFYEEIAYAQLSPVSKIVAGSFGTQPVNGFCERPWASSSSSTTPVRPWDYEVFFSFTGVDTRYSFIAHLYATLDRKGIVAFIDEGLERGEEIASSLVTVIKKSRCALVILSKNYAHSKWCLKELTKIMECRVEMGQIVYPVFYHVDPSDVRNQRGSYGAALAKHERNGLGHQTQRWRAVLTEVIG</sequence>
<dbReference type="Gene3D" id="3.40.50.10140">
    <property type="entry name" value="Toll/interleukin-1 receptor homology (TIR) domain"/>
    <property type="match status" value="1"/>
</dbReference>
<dbReference type="PROSITE" id="PS50104">
    <property type="entry name" value="TIR"/>
    <property type="match status" value="1"/>
</dbReference>
<comment type="caution">
    <text evidence="11">The sequence shown here is derived from an EMBL/GenBank/DDBJ whole genome shotgun (WGS) entry which is preliminary data.</text>
</comment>
<evidence type="ECO:0000256" key="9">
    <source>
        <dbReference type="ARBA" id="ARBA00061488"/>
    </source>
</evidence>
<keyword evidence="5" id="KW-0378">Hydrolase</keyword>
<evidence type="ECO:0000256" key="7">
    <source>
        <dbReference type="ARBA" id="ARBA00023242"/>
    </source>
</evidence>
<dbReference type="PANTHER" id="PTHR32009">
    <property type="entry name" value="TMV RESISTANCE PROTEIN N-LIKE"/>
    <property type="match status" value="1"/>
</dbReference>
<dbReference type="SMART" id="SM00255">
    <property type="entry name" value="TIR"/>
    <property type="match status" value="1"/>
</dbReference>
<dbReference type="GO" id="GO:0005737">
    <property type="term" value="C:cytoplasm"/>
    <property type="evidence" value="ECO:0007669"/>
    <property type="project" value="UniProtKB-SubCell"/>
</dbReference>
<evidence type="ECO:0000256" key="8">
    <source>
        <dbReference type="ARBA" id="ARBA00047304"/>
    </source>
</evidence>
<dbReference type="GO" id="GO:0005634">
    <property type="term" value="C:nucleus"/>
    <property type="evidence" value="ECO:0007669"/>
    <property type="project" value="UniProtKB-SubCell"/>
</dbReference>
<gene>
    <name evidence="11" type="primary">RPP1_9</name>
    <name evidence="11" type="ORF">CK203_094083</name>
</gene>
<comment type="catalytic activity">
    <reaction evidence="8">
        <text>NAD(+) + H2O = ADP-D-ribose + nicotinamide + H(+)</text>
        <dbReference type="Rhea" id="RHEA:16301"/>
        <dbReference type="ChEBI" id="CHEBI:15377"/>
        <dbReference type="ChEBI" id="CHEBI:15378"/>
        <dbReference type="ChEBI" id="CHEBI:17154"/>
        <dbReference type="ChEBI" id="CHEBI:57540"/>
        <dbReference type="ChEBI" id="CHEBI:57967"/>
        <dbReference type="EC" id="3.2.2.6"/>
    </reaction>
    <physiologicalReaction direction="left-to-right" evidence="8">
        <dbReference type="Rhea" id="RHEA:16302"/>
    </physiologicalReaction>
</comment>
<keyword evidence="6" id="KW-0520">NAD</keyword>